<evidence type="ECO:0000313" key="2">
    <source>
        <dbReference type="EMBL" id="ACP24906.1"/>
    </source>
</evidence>
<reference evidence="2 3" key="1">
    <citation type="journal article" date="2009" name="Appl. Environ. Microbiol.">
        <title>Rhizobium sp. strain NGR234 possesses a remarkable number of secretion systems.</title>
        <authorList>
            <person name="Schmeisser C."/>
            <person name="Liesegang H."/>
            <person name="Krysciak D."/>
            <person name="Bakkou N."/>
            <person name="Le Quere A."/>
            <person name="Wollherr A."/>
            <person name="Heinemeyer I."/>
            <person name="Morgenstern B."/>
            <person name="Pommerening-Roeser A."/>
            <person name="Flores M."/>
            <person name="Palacios R."/>
            <person name="Brenner S."/>
            <person name="Gottschalk G."/>
            <person name="Schmitz R.A."/>
            <person name="Broughton W.J."/>
            <person name="Perret X."/>
            <person name="Strittmatter A.W."/>
            <person name="Streit W.R."/>
        </authorList>
    </citation>
    <scope>NUCLEOTIDE SEQUENCE [LARGE SCALE GENOMIC DNA]</scope>
    <source>
        <strain evidence="3">NBRC 101917 / NGR234</strain>
    </source>
</reference>
<dbReference type="Proteomes" id="UP000001054">
    <property type="component" value="Chromosome"/>
</dbReference>
<dbReference type="KEGG" id="rhi:NGR_c11210"/>
<dbReference type="STRING" id="394.NGR_c11210"/>
<dbReference type="EMBL" id="CP001389">
    <property type="protein sequence ID" value="ACP24906.1"/>
    <property type="molecule type" value="Genomic_DNA"/>
</dbReference>
<feature type="signal peptide" evidence="1">
    <location>
        <begin position="1"/>
        <end position="37"/>
    </location>
</feature>
<gene>
    <name evidence="2" type="ordered locus">NGR_c11210</name>
</gene>
<dbReference type="OrthoDB" id="8105357at2"/>
<sequence>MDKETSITAIVAAEPVVSRRKLLLGLAAASASAAAVAAPGTAEPAVLENPELIRLGDMLHTVAAEHKATHDAYKATVKEWEGRWPLAPEALLYRRPWEHTANELTISRQPLIRPGEKDPFCVQTVKSLVFDIQQTERLLRGKTFDRQKKFRGSTREEWENSLEEDYERVALAREYEAECARLRAQSGIDQAKPGLEEARAKFAAVVKRILAEPEYSMAGVVIKAQAISVASAADAWMLFSTFESEDWGTRLARSVLHHAEARA</sequence>
<feature type="chain" id="PRO_5002927736" evidence="1">
    <location>
        <begin position="38"/>
        <end position="263"/>
    </location>
</feature>
<dbReference type="InterPro" id="IPR006311">
    <property type="entry name" value="TAT_signal"/>
</dbReference>
<protein>
    <submittedName>
        <fullName evidence="2">Uncharacterized protein</fullName>
    </submittedName>
</protein>
<dbReference type="PROSITE" id="PS51318">
    <property type="entry name" value="TAT"/>
    <property type="match status" value="1"/>
</dbReference>
<accession>C3MAC7</accession>
<proteinExistence type="predicted"/>
<name>C3MAC7_SINFN</name>
<organism evidence="2 3">
    <name type="scientific">Sinorhizobium fredii (strain NBRC 101917 / NGR234)</name>
    <dbReference type="NCBI Taxonomy" id="394"/>
    <lineage>
        <taxon>Bacteria</taxon>
        <taxon>Pseudomonadati</taxon>
        <taxon>Pseudomonadota</taxon>
        <taxon>Alphaproteobacteria</taxon>
        <taxon>Hyphomicrobiales</taxon>
        <taxon>Rhizobiaceae</taxon>
        <taxon>Sinorhizobium/Ensifer group</taxon>
        <taxon>Sinorhizobium</taxon>
    </lineage>
</organism>
<dbReference type="HOGENOM" id="CLU_1132937_0_0_5"/>
<keyword evidence="1" id="KW-0732">Signal</keyword>
<keyword evidence="3" id="KW-1185">Reference proteome</keyword>
<dbReference type="eggNOG" id="ENOG5033KWV">
    <property type="taxonomic scope" value="Bacteria"/>
</dbReference>
<evidence type="ECO:0000313" key="3">
    <source>
        <dbReference type="Proteomes" id="UP000001054"/>
    </source>
</evidence>
<evidence type="ECO:0000256" key="1">
    <source>
        <dbReference type="SAM" id="SignalP"/>
    </source>
</evidence>
<dbReference type="AlphaFoldDB" id="C3MAC7"/>
<dbReference type="PATRIC" id="fig|394.7.peg.3949"/>
<dbReference type="RefSeq" id="WP_012707689.1">
    <property type="nucleotide sequence ID" value="NC_012587.1"/>
</dbReference>